<feature type="region of interest" description="Disordered" evidence="1">
    <location>
        <begin position="29"/>
        <end position="48"/>
    </location>
</feature>
<feature type="compositionally biased region" description="Polar residues" evidence="1">
    <location>
        <begin position="29"/>
        <end position="39"/>
    </location>
</feature>
<organism evidence="2 3">
    <name type="scientific">Portunus trituberculatus</name>
    <name type="common">Swimming crab</name>
    <name type="synonym">Neptunus trituberculatus</name>
    <dbReference type="NCBI Taxonomy" id="210409"/>
    <lineage>
        <taxon>Eukaryota</taxon>
        <taxon>Metazoa</taxon>
        <taxon>Ecdysozoa</taxon>
        <taxon>Arthropoda</taxon>
        <taxon>Crustacea</taxon>
        <taxon>Multicrustacea</taxon>
        <taxon>Malacostraca</taxon>
        <taxon>Eumalacostraca</taxon>
        <taxon>Eucarida</taxon>
        <taxon>Decapoda</taxon>
        <taxon>Pleocyemata</taxon>
        <taxon>Brachyura</taxon>
        <taxon>Eubrachyura</taxon>
        <taxon>Portunoidea</taxon>
        <taxon>Portunidae</taxon>
        <taxon>Portuninae</taxon>
        <taxon>Portunus</taxon>
    </lineage>
</organism>
<gene>
    <name evidence="2" type="ORF">E2C01_056449</name>
</gene>
<accession>A0A5B7GY75</accession>
<name>A0A5B7GY75_PORTR</name>
<sequence>MATYSQSTTKYMYLAGHLRATFRGNLIQNKSPSKSTCRTEGNPEKLGLAPPLTLTEGGVLTTWLAIPPPPRALFLSFISSKFPHNSAKTSKTIFHGGAQASSREVEGLETVGEGRYTSPSKPLVMPCESSRPELSRQVELFPVLEESFLEVPLPLCCP</sequence>
<reference evidence="2 3" key="1">
    <citation type="submission" date="2019-05" db="EMBL/GenBank/DDBJ databases">
        <title>Another draft genome of Portunus trituberculatus and its Hox gene families provides insights of decapod evolution.</title>
        <authorList>
            <person name="Jeong J.-H."/>
            <person name="Song I."/>
            <person name="Kim S."/>
            <person name="Choi T."/>
            <person name="Kim D."/>
            <person name="Ryu S."/>
            <person name="Kim W."/>
        </authorList>
    </citation>
    <scope>NUCLEOTIDE SEQUENCE [LARGE SCALE GENOMIC DNA]</scope>
    <source>
        <tissue evidence="2">Muscle</tissue>
    </source>
</reference>
<dbReference type="AlphaFoldDB" id="A0A5B7GY75"/>
<comment type="caution">
    <text evidence="2">The sequence shown here is derived from an EMBL/GenBank/DDBJ whole genome shotgun (WGS) entry which is preliminary data.</text>
</comment>
<evidence type="ECO:0000313" key="2">
    <source>
        <dbReference type="EMBL" id="MPC62365.1"/>
    </source>
</evidence>
<dbReference type="EMBL" id="VSRR010019584">
    <property type="protein sequence ID" value="MPC62365.1"/>
    <property type="molecule type" value="Genomic_DNA"/>
</dbReference>
<evidence type="ECO:0000256" key="1">
    <source>
        <dbReference type="SAM" id="MobiDB-lite"/>
    </source>
</evidence>
<evidence type="ECO:0000313" key="3">
    <source>
        <dbReference type="Proteomes" id="UP000324222"/>
    </source>
</evidence>
<proteinExistence type="predicted"/>
<keyword evidence="3" id="KW-1185">Reference proteome</keyword>
<dbReference type="Proteomes" id="UP000324222">
    <property type="component" value="Unassembled WGS sequence"/>
</dbReference>
<protein>
    <submittedName>
        <fullName evidence="2">Uncharacterized protein</fullName>
    </submittedName>
</protein>